<evidence type="ECO:0000313" key="7">
    <source>
        <dbReference type="Proteomes" id="UP001209681"/>
    </source>
</evidence>
<evidence type="ECO:0000256" key="1">
    <source>
        <dbReference type="ARBA" id="ARBA00001933"/>
    </source>
</evidence>
<dbReference type="Gene3D" id="3.90.1150.10">
    <property type="entry name" value="Aspartate Aminotransferase, domain 1"/>
    <property type="match status" value="1"/>
</dbReference>
<keyword evidence="4" id="KW-0663">Pyridoxal phosphate</keyword>
<evidence type="ECO:0000256" key="2">
    <source>
        <dbReference type="ARBA" id="ARBA00022576"/>
    </source>
</evidence>
<name>A0ABT3N7J3_9BACT</name>
<keyword evidence="7" id="KW-1185">Reference proteome</keyword>
<accession>A0ABT3N7J3</accession>
<comment type="cofactor">
    <cofactor evidence="1">
        <name>pyridoxal 5'-phosphate</name>
        <dbReference type="ChEBI" id="CHEBI:597326"/>
    </cofactor>
</comment>
<evidence type="ECO:0000256" key="4">
    <source>
        <dbReference type="ARBA" id="ARBA00022898"/>
    </source>
</evidence>
<evidence type="ECO:0000313" key="6">
    <source>
        <dbReference type="EMBL" id="MCW7753002.1"/>
    </source>
</evidence>
<dbReference type="InterPro" id="IPR015421">
    <property type="entry name" value="PyrdxlP-dep_Trfase_major"/>
</dbReference>
<feature type="domain" description="Aminotransferase class I/classII large" evidence="5">
    <location>
        <begin position="69"/>
        <end position="389"/>
    </location>
</feature>
<gene>
    <name evidence="6" type="ORF">OOT00_03270</name>
</gene>
<comment type="caution">
    <text evidence="6">The sequence shown here is derived from an EMBL/GenBank/DDBJ whole genome shotgun (WGS) entry which is preliminary data.</text>
</comment>
<dbReference type="Proteomes" id="UP001209681">
    <property type="component" value="Unassembled WGS sequence"/>
</dbReference>
<evidence type="ECO:0000256" key="3">
    <source>
        <dbReference type="ARBA" id="ARBA00022679"/>
    </source>
</evidence>
<keyword evidence="2 6" id="KW-0032">Aminotransferase</keyword>
<dbReference type="EMBL" id="JAPFPW010000002">
    <property type="protein sequence ID" value="MCW7753002.1"/>
    <property type="molecule type" value="Genomic_DNA"/>
</dbReference>
<dbReference type="PANTHER" id="PTHR42885:SF2">
    <property type="entry name" value="HISTIDINOL-PHOSPHATE AMINOTRANSFERASE"/>
    <property type="match status" value="1"/>
</dbReference>
<dbReference type="PANTHER" id="PTHR42885">
    <property type="entry name" value="HISTIDINOL-PHOSPHATE AMINOTRANSFERASE-RELATED"/>
    <property type="match status" value="1"/>
</dbReference>
<protein>
    <submittedName>
        <fullName evidence="6">Histidinol-phosphate aminotransferase family protein</fullName>
    </submittedName>
</protein>
<dbReference type="GO" id="GO:0008483">
    <property type="term" value="F:transaminase activity"/>
    <property type="evidence" value="ECO:0007669"/>
    <property type="project" value="UniProtKB-KW"/>
</dbReference>
<dbReference type="RefSeq" id="WP_265423859.1">
    <property type="nucleotide sequence ID" value="NZ_JAPFPW010000002.1"/>
</dbReference>
<evidence type="ECO:0000259" key="5">
    <source>
        <dbReference type="Pfam" id="PF00155"/>
    </source>
</evidence>
<dbReference type="Gene3D" id="3.40.640.10">
    <property type="entry name" value="Type I PLP-dependent aspartate aminotransferase-like (Major domain)"/>
    <property type="match status" value="1"/>
</dbReference>
<dbReference type="InterPro" id="IPR015424">
    <property type="entry name" value="PyrdxlP-dep_Trfase"/>
</dbReference>
<keyword evidence="3" id="KW-0808">Transferase</keyword>
<dbReference type="Pfam" id="PF00155">
    <property type="entry name" value="Aminotran_1_2"/>
    <property type="match status" value="1"/>
</dbReference>
<reference evidence="6 7" key="1">
    <citation type="submission" date="2022-11" db="EMBL/GenBank/DDBJ databases">
        <title>Desulfobotulus tamanensis H1 sp. nov. - anaerobic, alkaliphilic, sulphate reducing bacterium isolated from terrestrial mud volcano.</title>
        <authorList>
            <person name="Frolova A."/>
            <person name="Merkel A.Y."/>
            <person name="Slobodkin A.I."/>
        </authorList>
    </citation>
    <scope>NUCLEOTIDE SEQUENCE [LARGE SCALE GENOMIC DNA]</scope>
    <source>
        <strain evidence="6 7">H1</strain>
    </source>
</reference>
<sequence>MNKEARLSRLTRMALGRESSDYLSRDVDELTMVEELKNKYGLENVYRFDVGKNIDGFSPLIQDVLETPELLGLITGSLTEYPENSYQRLRRQLSLHHDIPPEWFVFGAGLESVIDHIARAVLDPGDHVLIPVPNFDVFQSVSFRMGASLTFMEMPGLCWDGNILESLCRKMKEKTYRLVWLSNPVNPTGQFIPQDDIHRLLSHASETRTLVVVDEAYGEYTDRPHAVRSASSLLKSYPNLMVLRTFSKVHCLPSARVGYMAASSERLRQATNTYRPMFPFSWFSLYMAQLAVLDGDYVNEIRRRNQERKKCFFNRIRQQDSGLETFMFLESDTNTLMFRHRDLGADALHGLLAERGFLTANLNRLTGIQNQGFLRMTLHGDAVNEKFLDACRWCGRHLFR</sequence>
<dbReference type="InterPro" id="IPR004839">
    <property type="entry name" value="Aminotransferase_I/II_large"/>
</dbReference>
<dbReference type="CDD" id="cd00609">
    <property type="entry name" value="AAT_like"/>
    <property type="match status" value="1"/>
</dbReference>
<proteinExistence type="predicted"/>
<organism evidence="6 7">
    <name type="scientific">Desulfobotulus pelophilus</name>
    <dbReference type="NCBI Taxonomy" id="2823377"/>
    <lineage>
        <taxon>Bacteria</taxon>
        <taxon>Pseudomonadati</taxon>
        <taxon>Thermodesulfobacteriota</taxon>
        <taxon>Desulfobacteria</taxon>
        <taxon>Desulfobacterales</taxon>
        <taxon>Desulfobacteraceae</taxon>
        <taxon>Desulfobotulus</taxon>
    </lineage>
</organism>
<dbReference type="InterPro" id="IPR015422">
    <property type="entry name" value="PyrdxlP-dep_Trfase_small"/>
</dbReference>
<dbReference type="SUPFAM" id="SSF53383">
    <property type="entry name" value="PLP-dependent transferases"/>
    <property type="match status" value="1"/>
</dbReference>